<keyword evidence="3" id="KW-1185">Reference proteome</keyword>
<dbReference type="PANTHER" id="PTHR37316">
    <property type="entry name" value="TEICHOIC ACID GLYCEROL-PHOSPHATE PRIMASE"/>
    <property type="match status" value="1"/>
</dbReference>
<dbReference type="InterPro" id="IPR051612">
    <property type="entry name" value="Teichoic_Acid_Biosynth"/>
</dbReference>
<proteinExistence type="predicted"/>
<evidence type="ECO:0000256" key="1">
    <source>
        <dbReference type="SAM" id="MobiDB-lite"/>
    </source>
</evidence>
<dbReference type="RefSeq" id="WP_219082777.1">
    <property type="nucleotide sequence ID" value="NZ_CP079216.1"/>
</dbReference>
<feature type="region of interest" description="Disordered" evidence="1">
    <location>
        <begin position="50"/>
        <end position="117"/>
    </location>
</feature>
<gene>
    <name evidence="2" type="ORF">KDB89_01275</name>
</gene>
<evidence type="ECO:0000313" key="3">
    <source>
        <dbReference type="Proteomes" id="UP000824504"/>
    </source>
</evidence>
<dbReference type="InterPro" id="IPR007554">
    <property type="entry name" value="Glycerophosphate_synth"/>
</dbReference>
<accession>A0ABX8SL46</accession>
<dbReference type="PANTHER" id="PTHR37316:SF2">
    <property type="entry name" value="TEICHOIC ACID RIBITOL-PHOSPHATE POLYMERASE TARK"/>
    <property type="match status" value="1"/>
</dbReference>
<protein>
    <submittedName>
        <fullName evidence="2">CDP-glycerol glycerophosphotransferase family protein</fullName>
    </submittedName>
</protein>
<organism evidence="2 3">
    <name type="scientific">Tessaracoccus palaemonis</name>
    <dbReference type="NCBI Taxonomy" id="2829499"/>
    <lineage>
        <taxon>Bacteria</taxon>
        <taxon>Bacillati</taxon>
        <taxon>Actinomycetota</taxon>
        <taxon>Actinomycetes</taxon>
        <taxon>Propionibacteriales</taxon>
        <taxon>Propionibacteriaceae</taxon>
        <taxon>Tessaracoccus</taxon>
    </lineage>
</organism>
<feature type="compositionally biased region" description="Acidic residues" evidence="1">
    <location>
        <begin position="71"/>
        <end position="99"/>
    </location>
</feature>
<dbReference type="Pfam" id="PF04464">
    <property type="entry name" value="Glyphos_transf"/>
    <property type="match status" value="1"/>
</dbReference>
<reference evidence="2 3" key="1">
    <citation type="submission" date="2021-07" db="EMBL/GenBank/DDBJ databases">
        <title>complete genome sequencing of Tessaracoccus sp.J1M15.</title>
        <authorList>
            <person name="Bae J.-W."/>
            <person name="Kim D.-y."/>
        </authorList>
    </citation>
    <scope>NUCLEOTIDE SEQUENCE [LARGE SCALE GENOMIC DNA]</scope>
    <source>
        <strain evidence="2 3">J1M15</strain>
    </source>
</reference>
<name>A0ABX8SL46_9ACTN</name>
<evidence type="ECO:0000313" key="2">
    <source>
        <dbReference type="EMBL" id="QXT63150.1"/>
    </source>
</evidence>
<sequence>MPTQFTVTSITWERVNLTIDLKATWAPDWDPTNRQPVLPADRIRTLDDLPEPAAAPKRTGVVGGPGLAPISEDDADESTDPDLEAEDSDAGGDADEESVEAAASGRRSGHQDDEEAADSGILPTLACVFIRDVSTGHDVDWVHLGEGNYRIRISLSTFANRKFLPNGTWKFYAWLDNGTEAGAVVGARWPLAELDALEDHSRVFLYSGNKNAYTVSFGITESESPLFAMRAYSFGRGGGAKKKLSPVLHPVRRTKATIKSWTSTAKKRQLAKDIYERSLQAERIRRAVTDKPGTVRRPRILFASEAREGIEGNLLAVRDRMLERGLDKTYDFHYSFRTRHTATSLGFVKLLQEMGKADIILLDDYFPPLGWLNLSPETKVIQLWHAGSGFKSVGYSRFGKFGSPGLTNAHRKYTYTITGSRHLKHVYSEAFGIEEEAVIPTGLPRIDTFLDPADQEAARRDAYEAFPQLKGKKVILFAPTFRGRGAAEATYPYDKIDFDALYELCGDDTVVAFRMHHFIPGQVPIPEHMRDRFIDVASYRNGNNLLLVTDLLITDYSSIIYEYSLLKRPMLFFAYDEQVYSSVRGFHRPYVETAPGKVCHSFDELLAAIRDEDFETWRGDQFRTENFDNIDTGSSDRVIDWLILGEPPAEAVARERHADVAVTPAQVTDDEQKEVR</sequence>
<dbReference type="Proteomes" id="UP000824504">
    <property type="component" value="Chromosome"/>
</dbReference>
<dbReference type="EMBL" id="CP079216">
    <property type="protein sequence ID" value="QXT63150.1"/>
    <property type="molecule type" value="Genomic_DNA"/>
</dbReference>